<keyword evidence="8" id="KW-1185">Reference proteome</keyword>
<dbReference type="SUPFAM" id="SSF58104">
    <property type="entry name" value="Methyl-accepting chemotaxis protein (MCP) signaling domain"/>
    <property type="match status" value="3"/>
</dbReference>
<sequence>MEDLPMLANLSLRALLLSGFLAVALLLALLGLESVNGVNQVDRSVDKVTRAAPMIDAAMEMKLSVRHDMQLIMELLAAGDKQELAEVWKEHEAVVAQYDAFSNAILKGAVTEEGEIYATDDPVLQRVVHEADVFHNDEFLPLIGGIHKLMQELFALHEAREMTMQMFEESFDSLVKQIKALEEAVKERIPRRIAEQTPMEEIYSHEVMWADMVSEIRNNLTEYRISMEEMAQQLDEAQMRRVRDEMARCDGEMIGWFNALKKGAATVEGDVAPMTDPALLALLEPIMTDYKSVYKDLAGRYGKLLLEVNTAKGKMSALDADADAVGEKMMETLGGVEDGARGVIEAAKQQASDTAGAIFWTVLIMLVIGVALAVTLGQLITRRVLNLLGCEPTQMLQVAERVANGDLAGAAASANGQTKGAFAELMRMVENLRTGFQTLREHALTLSQAASALSSASSQLANSSTEMKQSAVSSAAAVKQSTENLQSISGAVEHLSANMQNIAGSVEQISASMNGVSSASEEASVNLSSVSHSSAEVTNNMRVAREAAEQTETSIGSVAQAVDGISQTIVEVKGQCQQASDESARANQIAAGSVSVMHELSHTANEIGNVIAVISNIAEQTNMLALNASIEAAGAGESGKGFAVVANEVKALASQTGDATKMIADQVEAIRSQTQQVGAANEEVTDAIGRLREANDGILMAMQEQTHTMGGVAREMANISDQAAQMSQRVQESFGGLEEANRSVEEISIGIEDVSRNVAETTSGVTEVSSNVSEASSGSREISGSVTEAAQAANEIANGMDELRGHASQVSEVSHDVHDQAQLMSRVAGELDEMLARYKV</sequence>
<dbReference type="PROSITE" id="PS50111">
    <property type="entry name" value="CHEMOTAXIS_TRANSDUC_2"/>
    <property type="match status" value="1"/>
</dbReference>
<dbReference type="EMBL" id="LVJN01000015">
    <property type="protein sequence ID" value="OSM07208.1"/>
    <property type="molecule type" value="Genomic_DNA"/>
</dbReference>
<dbReference type="Gene3D" id="1.10.287.950">
    <property type="entry name" value="Methyl-accepting chemotaxis protein"/>
    <property type="match status" value="3"/>
</dbReference>
<feature type="coiled-coil region" evidence="3">
    <location>
        <begin position="213"/>
        <end position="240"/>
    </location>
</feature>
<dbReference type="PANTHER" id="PTHR32089">
    <property type="entry name" value="METHYL-ACCEPTING CHEMOTAXIS PROTEIN MCPB"/>
    <property type="match status" value="1"/>
</dbReference>
<dbReference type="PANTHER" id="PTHR32089:SF112">
    <property type="entry name" value="LYSOZYME-LIKE PROTEIN-RELATED"/>
    <property type="match status" value="1"/>
</dbReference>
<feature type="transmembrane region" description="Helical" evidence="5">
    <location>
        <begin position="357"/>
        <end position="377"/>
    </location>
</feature>
<keyword evidence="5" id="KW-0812">Transmembrane</keyword>
<evidence type="ECO:0000256" key="4">
    <source>
        <dbReference type="SAM" id="MobiDB-lite"/>
    </source>
</evidence>
<organism evidence="7 8">
    <name type="scientific">Magnetofaba australis IT-1</name>
    <dbReference type="NCBI Taxonomy" id="1434232"/>
    <lineage>
        <taxon>Bacteria</taxon>
        <taxon>Pseudomonadati</taxon>
        <taxon>Pseudomonadota</taxon>
        <taxon>Magnetococcia</taxon>
        <taxon>Magnetococcales</taxon>
        <taxon>Magnetococcaceae</taxon>
        <taxon>Magnetofaba</taxon>
    </lineage>
</organism>
<protein>
    <submittedName>
        <fullName evidence="7">Putative methyl-accepting chemotaxis sensory transducer</fullName>
    </submittedName>
</protein>
<keyword evidence="5" id="KW-1133">Transmembrane helix</keyword>
<evidence type="ECO:0000256" key="1">
    <source>
        <dbReference type="ARBA" id="ARBA00023224"/>
    </source>
</evidence>
<keyword evidence="1 2" id="KW-0807">Transducer</keyword>
<evidence type="ECO:0000256" key="2">
    <source>
        <dbReference type="PROSITE-ProRule" id="PRU00284"/>
    </source>
</evidence>
<dbReference type="InterPro" id="IPR004089">
    <property type="entry name" value="MCPsignal_dom"/>
</dbReference>
<evidence type="ECO:0000256" key="5">
    <source>
        <dbReference type="SAM" id="Phobius"/>
    </source>
</evidence>
<proteinExistence type="predicted"/>
<reference evidence="7 8" key="1">
    <citation type="journal article" date="2016" name="BMC Genomics">
        <title>Combined genomic and structural analyses of a cultured magnetotactic bacterium reveals its niche adaptation to a dynamic environment.</title>
        <authorList>
            <person name="Araujo A.C."/>
            <person name="Morillo V."/>
            <person name="Cypriano J."/>
            <person name="Teixeira L.C."/>
            <person name="Leao P."/>
            <person name="Lyra S."/>
            <person name="Almeida L.G."/>
            <person name="Bazylinski D.A."/>
            <person name="Vasconcellos A.T."/>
            <person name="Abreu F."/>
            <person name="Lins U."/>
        </authorList>
    </citation>
    <scope>NUCLEOTIDE SEQUENCE [LARGE SCALE GENOMIC DNA]</scope>
    <source>
        <strain evidence="7 8">IT-1</strain>
    </source>
</reference>
<dbReference type="STRING" id="1434232.MAIT1_03864"/>
<gene>
    <name evidence="7" type="ORF">MAIT1_03864</name>
</gene>
<evidence type="ECO:0000313" key="7">
    <source>
        <dbReference type="EMBL" id="OSM07208.1"/>
    </source>
</evidence>
<keyword evidence="3" id="KW-0175">Coiled coil</keyword>
<dbReference type="AlphaFoldDB" id="A0A1Y2K8Z1"/>
<dbReference type="GO" id="GO:0016020">
    <property type="term" value="C:membrane"/>
    <property type="evidence" value="ECO:0007669"/>
    <property type="project" value="InterPro"/>
</dbReference>
<dbReference type="Proteomes" id="UP000194003">
    <property type="component" value="Unassembled WGS sequence"/>
</dbReference>
<feature type="domain" description="Methyl-accepting transducer" evidence="6">
    <location>
        <begin position="477"/>
        <end position="748"/>
    </location>
</feature>
<dbReference type="SMART" id="SM00283">
    <property type="entry name" value="MA"/>
    <property type="match status" value="1"/>
</dbReference>
<dbReference type="GO" id="GO:0007165">
    <property type="term" value="P:signal transduction"/>
    <property type="evidence" value="ECO:0007669"/>
    <property type="project" value="UniProtKB-KW"/>
</dbReference>
<evidence type="ECO:0000313" key="8">
    <source>
        <dbReference type="Proteomes" id="UP000194003"/>
    </source>
</evidence>
<dbReference type="Pfam" id="PF00015">
    <property type="entry name" value="MCPsignal"/>
    <property type="match status" value="1"/>
</dbReference>
<comment type="caution">
    <text evidence="7">The sequence shown here is derived from an EMBL/GenBank/DDBJ whole genome shotgun (WGS) entry which is preliminary data.</text>
</comment>
<keyword evidence="5" id="KW-0472">Membrane</keyword>
<feature type="compositionally biased region" description="Low complexity" evidence="4">
    <location>
        <begin position="765"/>
        <end position="781"/>
    </location>
</feature>
<evidence type="ECO:0000259" key="6">
    <source>
        <dbReference type="PROSITE" id="PS50111"/>
    </source>
</evidence>
<name>A0A1Y2K8Z1_9PROT</name>
<feature type="region of interest" description="Disordered" evidence="4">
    <location>
        <begin position="761"/>
        <end position="785"/>
    </location>
</feature>
<accession>A0A1Y2K8Z1</accession>
<evidence type="ECO:0000256" key="3">
    <source>
        <dbReference type="SAM" id="Coils"/>
    </source>
</evidence>